<dbReference type="InterPro" id="IPR010606">
    <property type="entry name" value="Mib_Herc2"/>
</dbReference>
<dbReference type="InterPro" id="IPR004170">
    <property type="entry name" value="WWE_dom"/>
</dbReference>
<protein>
    <submittedName>
        <fullName evidence="5">Uncharacterized protein LOC111131169</fullName>
    </submittedName>
</protein>
<dbReference type="Gene3D" id="3.40.50.410">
    <property type="entry name" value="von Willebrand factor, type A domain"/>
    <property type="match status" value="1"/>
</dbReference>
<dbReference type="Gene3D" id="2.30.30.40">
    <property type="entry name" value="SH3 Domains"/>
    <property type="match status" value="2"/>
</dbReference>
<accession>A0A8B8E184</accession>
<dbReference type="PANTHER" id="PTHR24202">
    <property type="entry name" value="E3 UBIQUITIN-PROTEIN LIGASE MIB2"/>
    <property type="match status" value="1"/>
</dbReference>
<feature type="domain" description="MIB/HERC2" evidence="3">
    <location>
        <begin position="362"/>
        <end position="436"/>
    </location>
</feature>
<dbReference type="SMART" id="SM00327">
    <property type="entry name" value="VWA"/>
    <property type="match status" value="1"/>
</dbReference>
<name>A0A8B8E184_CRAVI</name>
<evidence type="ECO:0000313" key="5">
    <source>
        <dbReference type="RefSeq" id="XP_022334282.1"/>
    </source>
</evidence>
<feature type="domain" description="MIB/HERC2" evidence="3">
    <location>
        <begin position="291"/>
        <end position="364"/>
    </location>
</feature>
<feature type="domain" description="VWFA" evidence="1">
    <location>
        <begin position="35"/>
        <end position="226"/>
    </location>
</feature>
<evidence type="ECO:0000313" key="4">
    <source>
        <dbReference type="Proteomes" id="UP000694844"/>
    </source>
</evidence>
<dbReference type="InterPro" id="IPR037252">
    <property type="entry name" value="Mib_Herc2_sf"/>
</dbReference>
<feature type="domain" description="WWE" evidence="2">
    <location>
        <begin position="508"/>
        <end position="586"/>
    </location>
</feature>
<proteinExistence type="predicted"/>
<dbReference type="GeneID" id="111131169"/>
<dbReference type="GO" id="GO:0016567">
    <property type="term" value="P:protein ubiquitination"/>
    <property type="evidence" value="ECO:0007669"/>
    <property type="project" value="InterPro"/>
</dbReference>
<dbReference type="Pfam" id="PF00092">
    <property type="entry name" value="VWA"/>
    <property type="match status" value="1"/>
</dbReference>
<dbReference type="Proteomes" id="UP000694844">
    <property type="component" value="Chromosome 4"/>
</dbReference>
<evidence type="ECO:0000259" key="3">
    <source>
        <dbReference type="PROSITE" id="PS51416"/>
    </source>
</evidence>
<dbReference type="PROSITE" id="PS50918">
    <property type="entry name" value="WWE"/>
    <property type="match status" value="1"/>
</dbReference>
<dbReference type="AlphaFoldDB" id="A0A8B8E184"/>
<dbReference type="InterPro" id="IPR037197">
    <property type="entry name" value="WWE_dom_sf"/>
</dbReference>
<dbReference type="OrthoDB" id="438049at2759"/>
<sequence length="594" mass="68195">MDIDFQMSQQIWREQGQYEAKINDDLRHQHGRGPNSIFILDTSASLGPDGFDQMKQTFTTMIDEYERHCEIDENIAVIVCGHFTRFQRHFSNRYEDIRQCIDDVEFGGPSPLTAAFFLAEGSMINRASHGKRGDFHTRIICITDGRPTDFTAEMSCDDSSLIETERDKDHLLQLTRMIGRVCPIFCIPVGKNPDTMCLEFICAQSRGGKVVYPEHAKQFAKYSQNMKTASELSLSLLNDGNDRERILICLAGTFPNRDFTEMDQDDIVEIYTKKHLYRPGDAFVEEVDIDNERDPTMPPVGSRVKRGRDWRWGEQDSFCAGTVVNHSPPGWLAVKWDSGSRFNYRYGSSPDFEDKYDLEVCGEPRTLKGEIIAVGSLVKRGTDWKWTNQDGGPGNIGSVFKVQRNGYVNVRWQNGNENIYRFGRSGKYDLEICDPFSPEATTFLKDQMESAAIDNPIGNKSEEFYADSPHKKECGDVFTVNQNSKPLLRVTKGKFFKNKVTEHSQFTDLEIDGHPFPLAVNQWFWKDGEGKWNPYSREINERINKCFKRNPRSTVVVTIQNQTYRIVMAKHIQINLTTREISDVKFMKDDSLHI</sequence>
<dbReference type="Pfam" id="PF06701">
    <property type="entry name" value="MIB_HERC2"/>
    <property type="match status" value="2"/>
</dbReference>
<dbReference type="RefSeq" id="XP_022334282.1">
    <property type="nucleotide sequence ID" value="XM_022478574.1"/>
</dbReference>
<dbReference type="PROSITE" id="PS51416">
    <property type="entry name" value="MIB_HERC2"/>
    <property type="match status" value="2"/>
</dbReference>
<dbReference type="GO" id="GO:0004842">
    <property type="term" value="F:ubiquitin-protein transferase activity"/>
    <property type="evidence" value="ECO:0007669"/>
    <property type="project" value="InterPro"/>
</dbReference>
<dbReference type="InterPro" id="IPR002035">
    <property type="entry name" value="VWF_A"/>
</dbReference>
<dbReference type="Gene3D" id="3.30.720.50">
    <property type="match status" value="1"/>
</dbReference>
<dbReference type="KEGG" id="cvn:111131169"/>
<organism evidence="4 5">
    <name type="scientific">Crassostrea virginica</name>
    <name type="common">Eastern oyster</name>
    <dbReference type="NCBI Taxonomy" id="6565"/>
    <lineage>
        <taxon>Eukaryota</taxon>
        <taxon>Metazoa</taxon>
        <taxon>Spiralia</taxon>
        <taxon>Lophotrochozoa</taxon>
        <taxon>Mollusca</taxon>
        <taxon>Bivalvia</taxon>
        <taxon>Autobranchia</taxon>
        <taxon>Pteriomorphia</taxon>
        <taxon>Ostreida</taxon>
        <taxon>Ostreoidea</taxon>
        <taxon>Ostreidae</taxon>
        <taxon>Crassostrea</taxon>
    </lineage>
</organism>
<dbReference type="PANTHER" id="PTHR24202:SF4">
    <property type="entry name" value="E3 UBIQUITIN-PROTEIN LIGASE MIB2-RELATED"/>
    <property type="match status" value="1"/>
</dbReference>
<dbReference type="SUPFAM" id="SSF159034">
    <property type="entry name" value="Mib/herc2 domain-like"/>
    <property type="match status" value="2"/>
</dbReference>
<dbReference type="GO" id="GO:0005737">
    <property type="term" value="C:cytoplasm"/>
    <property type="evidence" value="ECO:0007669"/>
    <property type="project" value="TreeGrafter"/>
</dbReference>
<dbReference type="SUPFAM" id="SSF53300">
    <property type="entry name" value="vWA-like"/>
    <property type="match status" value="1"/>
</dbReference>
<evidence type="ECO:0000259" key="2">
    <source>
        <dbReference type="PROSITE" id="PS50918"/>
    </source>
</evidence>
<dbReference type="GO" id="GO:0046872">
    <property type="term" value="F:metal ion binding"/>
    <property type="evidence" value="ECO:0007669"/>
    <property type="project" value="InterPro"/>
</dbReference>
<evidence type="ECO:0000259" key="1">
    <source>
        <dbReference type="PROSITE" id="PS50234"/>
    </source>
</evidence>
<reference evidence="5" key="1">
    <citation type="submission" date="2025-08" db="UniProtKB">
        <authorList>
            <consortium name="RefSeq"/>
        </authorList>
    </citation>
    <scope>IDENTIFICATION</scope>
    <source>
        <tissue evidence="5">Whole sample</tissue>
    </source>
</reference>
<dbReference type="PROSITE" id="PS50234">
    <property type="entry name" value="VWFA"/>
    <property type="match status" value="1"/>
</dbReference>
<gene>
    <name evidence="5" type="primary">LOC111131169</name>
</gene>
<dbReference type="Pfam" id="PF02825">
    <property type="entry name" value="WWE"/>
    <property type="match status" value="1"/>
</dbReference>
<dbReference type="SUPFAM" id="SSF117839">
    <property type="entry name" value="WWE domain"/>
    <property type="match status" value="1"/>
</dbReference>
<dbReference type="InterPro" id="IPR036465">
    <property type="entry name" value="vWFA_dom_sf"/>
</dbReference>
<keyword evidence="4" id="KW-1185">Reference proteome</keyword>